<evidence type="ECO:0000313" key="2">
    <source>
        <dbReference type="EMBL" id="AXR05319.1"/>
    </source>
</evidence>
<dbReference type="InterPro" id="IPR023577">
    <property type="entry name" value="CYTH_domain"/>
</dbReference>
<protein>
    <submittedName>
        <fullName evidence="2">CYTH domain-containing protein</fullName>
    </submittedName>
</protein>
<dbReference type="EMBL" id="CP031769">
    <property type="protein sequence ID" value="AXR05319.1"/>
    <property type="molecule type" value="Genomic_DNA"/>
</dbReference>
<dbReference type="AlphaFoldDB" id="A0A346NIG2"/>
<organism evidence="2 3">
    <name type="scientific">Salinimonas sediminis</name>
    <dbReference type="NCBI Taxonomy" id="2303538"/>
    <lineage>
        <taxon>Bacteria</taxon>
        <taxon>Pseudomonadati</taxon>
        <taxon>Pseudomonadota</taxon>
        <taxon>Gammaproteobacteria</taxon>
        <taxon>Alteromonadales</taxon>
        <taxon>Alteromonadaceae</taxon>
        <taxon>Alteromonas/Salinimonas group</taxon>
        <taxon>Salinimonas</taxon>
    </lineage>
</organism>
<dbReference type="OrthoDB" id="3034217at2"/>
<dbReference type="InterPro" id="IPR039013">
    <property type="entry name" value="YgiF"/>
</dbReference>
<accession>A0A346NIG2</accession>
<dbReference type="PANTHER" id="PTHR39569:SF1">
    <property type="entry name" value="INORGANIC TRIPHOSPHATASE"/>
    <property type="match status" value="1"/>
</dbReference>
<dbReference type="GO" id="GO:0046872">
    <property type="term" value="F:metal ion binding"/>
    <property type="evidence" value="ECO:0007669"/>
    <property type="project" value="TreeGrafter"/>
</dbReference>
<dbReference type="CDD" id="cd07756">
    <property type="entry name" value="CYTH-like_Pase_CHAD"/>
    <property type="match status" value="1"/>
</dbReference>
<dbReference type="Pfam" id="PF01928">
    <property type="entry name" value="CYTH"/>
    <property type="match status" value="1"/>
</dbReference>
<dbReference type="GO" id="GO:0050355">
    <property type="term" value="F:inorganic triphosphate phosphatase activity"/>
    <property type="evidence" value="ECO:0007669"/>
    <property type="project" value="InterPro"/>
</dbReference>
<reference evidence="2 3" key="1">
    <citation type="submission" date="2018-08" db="EMBL/GenBank/DDBJ databases">
        <title>Salinimonas sediminis sp. nov., a piezophilic bacterium isolated from a deep-sea sediment sample from the New Britain Trench.</title>
        <authorList>
            <person name="Cao J."/>
        </authorList>
    </citation>
    <scope>NUCLEOTIDE SEQUENCE [LARGE SCALE GENOMIC DNA]</scope>
    <source>
        <strain evidence="2 3">N102</strain>
    </source>
</reference>
<dbReference type="PANTHER" id="PTHR39569">
    <property type="entry name" value="INORGANIC TRIPHOSPHATASE"/>
    <property type="match status" value="1"/>
</dbReference>
<evidence type="ECO:0000259" key="1">
    <source>
        <dbReference type="PROSITE" id="PS51707"/>
    </source>
</evidence>
<dbReference type="InterPro" id="IPR033469">
    <property type="entry name" value="CYTH-like_dom_sf"/>
</dbReference>
<keyword evidence="3" id="KW-1185">Reference proteome</keyword>
<dbReference type="PROSITE" id="PS51707">
    <property type="entry name" value="CYTH"/>
    <property type="match status" value="1"/>
</dbReference>
<evidence type="ECO:0000313" key="3">
    <source>
        <dbReference type="Proteomes" id="UP000262073"/>
    </source>
</evidence>
<dbReference type="Gene3D" id="2.40.320.10">
    <property type="entry name" value="Hypothetical Protein Pfu-838710-001"/>
    <property type="match status" value="1"/>
</dbReference>
<feature type="domain" description="CYTH" evidence="1">
    <location>
        <begin position="1"/>
        <end position="207"/>
    </location>
</feature>
<name>A0A346NIG2_9ALTE</name>
<dbReference type="SMART" id="SM01118">
    <property type="entry name" value="CYTH"/>
    <property type="match status" value="1"/>
</dbReference>
<gene>
    <name evidence="2" type="ORF">D0Y50_02410</name>
</gene>
<proteinExistence type="predicted"/>
<dbReference type="RefSeq" id="WP_117315293.1">
    <property type="nucleotide sequence ID" value="NZ_CP031769.1"/>
</dbReference>
<dbReference type="Proteomes" id="UP000262073">
    <property type="component" value="Chromosome"/>
</dbReference>
<dbReference type="KEGG" id="salm:D0Y50_02410"/>
<dbReference type="SUPFAM" id="SSF55154">
    <property type="entry name" value="CYTH-like phosphatases"/>
    <property type="match status" value="1"/>
</dbReference>
<sequence length="501" mass="56833">MAEIELKFVTPRHTVNEFSAKVIPALTQLGMTVSPAKRMQLQNDYYDTPEHDFQKHKIGFRVRGNDGVFEQTLKTQGKVSGGLHERAEHNIALEQATPDLRMFDKQVWPNSLDPARLNARLQRQFSTNFTRIAYDVAMDDTVIEVVLDEGEATTGKAQSPINEIELEIKRGDVSVLFDIAGVINSILPVTVCDVSKAAQGYQLLNGITATVKPLPDFLPLPAQVSTEQAFTAAAQQALQHWQHHEYLYMQTGSVKMLAEVARSIRLLLQCVSLYLPVLQCSQLLELHSALMKYAPQWLWQDDLQALRYLVSRKSLFHKCLNRYPSLQSYLQGRKAGLIHAHDPQGLFFATESTEIKLSVTRLLNELPWREEANSYRMPAIDHARGWLSQGWQTVQQSLPSSRTMATANYIAIEIVLRQTLWNGFLLADLFSGEKAAFRAPWLDILTGIEELKALMLLEKIIQETDSEDTQELHEWIAQKTASLLTVMERTRQVGMQGDTYW</sequence>